<proteinExistence type="predicted"/>
<name>A0ABN0U8M8_9ACTN</name>
<gene>
    <name evidence="1" type="ORF">GCM10009539_29760</name>
</gene>
<protein>
    <submittedName>
        <fullName evidence="1">Uncharacterized protein</fullName>
    </submittedName>
</protein>
<evidence type="ECO:0000313" key="1">
    <source>
        <dbReference type="EMBL" id="GAA0242383.1"/>
    </source>
</evidence>
<accession>A0ABN0U8M8</accession>
<dbReference type="RefSeq" id="WP_344649397.1">
    <property type="nucleotide sequence ID" value="NZ_BAAAGX010000010.1"/>
</dbReference>
<organism evidence="1 2">
    <name type="scientific">Cryptosporangium japonicum</name>
    <dbReference type="NCBI Taxonomy" id="80872"/>
    <lineage>
        <taxon>Bacteria</taxon>
        <taxon>Bacillati</taxon>
        <taxon>Actinomycetota</taxon>
        <taxon>Actinomycetes</taxon>
        <taxon>Cryptosporangiales</taxon>
        <taxon>Cryptosporangiaceae</taxon>
        <taxon>Cryptosporangium</taxon>
    </lineage>
</organism>
<sequence>MTAARAAEVRCVAVPGPATRGHDLSAAERQLGTLAGVGLTDLLTGRGPR</sequence>
<dbReference type="Proteomes" id="UP001500967">
    <property type="component" value="Unassembled WGS sequence"/>
</dbReference>
<dbReference type="EMBL" id="BAAAGX010000010">
    <property type="protein sequence ID" value="GAA0242383.1"/>
    <property type="molecule type" value="Genomic_DNA"/>
</dbReference>
<keyword evidence="2" id="KW-1185">Reference proteome</keyword>
<comment type="caution">
    <text evidence="1">The sequence shown here is derived from an EMBL/GenBank/DDBJ whole genome shotgun (WGS) entry which is preliminary data.</text>
</comment>
<evidence type="ECO:0000313" key="2">
    <source>
        <dbReference type="Proteomes" id="UP001500967"/>
    </source>
</evidence>
<reference evidence="1 2" key="1">
    <citation type="journal article" date="2019" name="Int. J. Syst. Evol. Microbiol.">
        <title>The Global Catalogue of Microorganisms (GCM) 10K type strain sequencing project: providing services to taxonomists for standard genome sequencing and annotation.</title>
        <authorList>
            <consortium name="The Broad Institute Genomics Platform"/>
            <consortium name="The Broad Institute Genome Sequencing Center for Infectious Disease"/>
            <person name="Wu L."/>
            <person name="Ma J."/>
        </authorList>
    </citation>
    <scope>NUCLEOTIDE SEQUENCE [LARGE SCALE GENOMIC DNA]</scope>
    <source>
        <strain evidence="1 2">JCM 10425</strain>
    </source>
</reference>